<feature type="repeat" description="TPR" evidence="3">
    <location>
        <begin position="235"/>
        <end position="268"/>
    </location>
</feature>
<dbReference type="Pfam" id="PF13432">
    <property type="entry name" value="TPR_16"/>
    <property type="match status" value="1"/>
</dbReference>
<name>A0AAU7D4C5_9BACT</name>
<dbReference type="InterPro" id="IPR050498">
    <property type="entry name" value="Ycf3"/>
</dbReference>
<dbReference type="SMART" id="SM00028">
    <property type="entry name" value="TPR"/>
    <property type="match status" value="5"/>
</dbReference>
<dbReference type="InterPro" id="IPR011990">
    <property type="entry name" value="TPR-like_helical_dom_sf"/>
</dbReference>
<accession>A0AAU7D4C5</accession>
<dbReference type="PROSITE" id="PS50005">
    <property type="entry name" value="TPR"/>
    <property type="match status" value="2"/>
</dbReference>
<feature type="repeat" description="TPR" evidence="3">
    <location>
        <begin position="303"/>
        <end position="336"/>
    </location>
</feature>
<dbReference type="InterPro" id="IPR019734">
    <property type="entry name" value="TPR_rpt"/>
</dbReference>
<evidence type="ECO:0000256" key="1">
    <source>
        <dbReference type="ARBA" id="ARBA00022737"/>
    </source>
</evidence>
<gene>
    <name evidence="5" type="ORF">P8936_10715</name>
</gene>
<reference evidence="5" key="1">
    <citation type="submission" date="2023-03" db="EMBL/GenBank/DDBJ databases">
        <title>Edaphobacter sp.</title>
        <authorList>
            <person name="Huber K.J."/>
            <person name="Papendorf J."/>
            <person name="Pilke C."/>
            <person name="Bunk B."/>
            <person name="Sproeer C."/>
            <person name="Pester M."/>
        </authorList>
    </citation>
    <scope>NUCLEOTIDE SEQUENCE</scope>
    <source>
        <strain evidence="5">DSM 109920</strain>
    </source>
</reference>
<feature type="chain" id="PRO_5043470361" evidence="4">
    <location>
        <begin position="31"/>
        <end position="496"/>
    </location>
</feature>
<keyword evidence="2 3" id="KW-0802">TPR repeat</keyword>
<sequence>MSLDWTQARSAAIGATALLLLFVSSPLSFAQPPQVQKQEIYRLLTTRQFQQAEQSAITYLTAAPRDCNVRVMLGIALREQSKVEPAFKAFQTAATHCPQSVAAVEGAAETAFQLHEPQAKNLVLQAIKLRPTDQTGYAMLGAIDALTGDCSGAVENYAKAPNLVRGNIPALRQYGECLISLDQPAAAVPLFTQLLALADTSENRTALAYAQDAAKDRPAALSTLQPLLGMDSRDSSAFLLAAQIAEADNDTPKAVEWFRKALELNPQNITAYLDFSVVCFNHGAFKVGVDFMTLGIKQLPKEARLYLARGVLEEQMTQMDAALSDFEEAHRLDPQLSFAEDAMGMLFSQKHDPAAAIAIFARQSQLHPDDALLQYLYAEALSEAANGDEKLNDKALITARRAVKLEPAYLPAHDLLCVLLMRSKDFEGVVAQAHEALKIDPYDEAAIYQELLAEHKLKHADKAALLVKQLENAKAHNQQGHTKYALQEAPPATPAH</sequence>
<evidence type="ECO:0000313" key="5">
    <source>
        <dbReference type="EMBL" id="XBH12180.1"/>
    </source>
</evidence>
<feature type="signal peptide" evidence="4">
    <location>
        <begin position="1"/>
        <end position="30"/>
    </location>
</feature>
<dbReference type="Gene3D" id="1.25.40.1040">
    <property type="match status" value="1"/>
</dbReference>
<dbReference type="EMBL" id="CP121195">
    <property type="protein sequence ID" value="XBH12180.1"/>
    <property type="molecule type" value="Genomic_DNA"/>
</dbReference>
<dbReference type="Gene3D" id="1.25.40.10">
    <property type="entry name" value="Tetratricopeptide repeat domain"/>
    <property type="match status" value="2"/>
</dbReference>
<dbReference type="Pfam" id="PF13181">
    <property type="entry name" value="TPR_8"/>
    <property type="match status" value="1"/>
</dbReference>
<keyword evidence="1" id="KW-0677">Repeat</keyword>
<keyword evidence="4" id="KW-0732">Signal</keyword>
<proteinExistence type="predicted"/>
<evidence type="ECO:0000256" key="2">
    <source>
        <dbReference type="ARBA" id="ARBA00022803"/>
    </source>
</evidence>
<dbReference type="PANTHER" id="PTHR44858">
    <property type="entry name" value="TETRATRICOPEPTIDE REPEAT PROTEIN 6"/>
    <property type="match status" value="1"/>
</dbReference>
<evidence type="ECO:0000256" key="4">
    <source>
        <dbReference type="SAM" id="SignalP"/>
    </source>
</evidence>
<organism evidence="5">
    <name type="scientific">Edaphobacter paludis</name>
    <dbReference type="NCBI Taxonomy" id="3035702"/>
    <lineage>
        <taxon>Bacteria</taxon>
        <taxon>Pseudomonadati</taxon>
        <taxon>Acidobacteriota</taxon>
        <taxon>Terriglobia</taxon>
        <taxon>Terriglobales</taxon>
        <taxon>Acidobacteriaceae</taxon>
        <taxon>Edaphobacter</taxon>
    </lineage>
</organism>
<dbReference type="PANTHER" id="PTHR44858:SF1">
    <property type="entry name" value="UDP-N-ACETYLGLUCOSAMINE--PEPTIDE N-ACETYLGLUCOSAMINYLTRANSFERASE SPINDLY-RELATED"/>
    <property type="match status" value="1"/>
</dbReference>
<dbReference type="SUPFAM" id="SSF48452">
    <property type="entry name" value="TPR-like"/>
    <property type="match status" value="2"/>
</dbReference>
<evidence type="ECO:0000256" key="3">
    <source>
        <dbReference type="PROSITE-ProRule" id="PRU00339"/>
    </source>
</evidence>
<dbReference type="AlphaFoldDB" id="A0AAU7D4C5"/>
<protein>
    <submittedName>
        <fullName evidence="5">Tetratricopeptide repeat protein</fullName>
    </submittedName>
</protein>
<dbReference type="RefSeq" id="WP_348269382.1">
    <property type="nucleotide sequence ID" value="NZ_CP121195.1"/>
</dbReference>